<dbReference type="InterPro" id="IPR019080">
    <property type="entry name" value="YqaJ_viral_recombinase"/>
</dbReference>
<dbReference type="InterPro" id="IPR011335">
    <property type="entry name" value="Restrct_endonuc-II-like"/>
</dbReference>
<dbReference type="PANTHER" id="PTHR46609">
    <property type="entry name" value="EXONUCLEASE, PHAGE-TYPE/RECB, C-TERMINAL DOMAIN-CONTAINING PROTEIN"/>
    <property type="match status" value="1"/>
</dbReference>
<dbReference type="Gene3D" id="3.90.320.10">
    <property type="match status" value="1"/>
</dbReference>
<dbReference type="OrthoDB" id="421276at2759"/>
<dbReference type="Proteomes" id="UP000507470">
    <property type="component" value="Unassembled WGS sequence"/>
</dbReference>
<dbReference type="InterPro" id="IPR051703">
    <property type="entry name" value="NF-kappa-B_Signaling_Reg"/>
</dbReference>
<evidence type="ECO:0000313" key="3">
    <source>
        <dbReference type="Proteomes" id="UP000507470"/>
    </source>
</evidence>
<dbReference type="AlphaFoldDB" id="A0A6J8ELF6"/>
<keyword evidence="3" id="KW-1185">Reference proteome</keyword>
<dbReference type="Pfam" id="PF09588">
    <property type="entry name" value="YqaJ"/>
    <property type="match status" value="1"/>
</dbReference>
<proteinExistence type="predicted"/>
<reference evidence="2 3" key="1">
    <citation type="submission" date="2020-06" db="EMBL/GenBank/DDBJ databases">
        <authorList>
            <person name="Li R."/>
            <person name="Bekaert M."/>
        </authorList>
    </citation>
    <scope>NUCLEOTIDE SEQUENCE [LARGE SCALE GENOMIC DNA]</scope>
    <source>
        <strain evidence="3">wild</strain>
    </source>
</reference>
<feature type="domain" description="YqaJ viral recombinase" evidence="1">
    <location>
        <begin position="54"/>
        <end position="121"/>
    </location>
</feature>
<dbReference type="EMBL" id="CACVKT020009341">
    <property type="protein sequence ID" value="CAC5421308.1"/>
    <property type="molecule type" value="Genomic_DNA"/>
</dbReference>
<dbReference type="SUPFAM" id="SSF52980">
    <property type="entry name" value="Restriction endonuclease-like"/>
    <property type="match status" value="1"/>
</dbReference>
<dbReference type="PANTHER" id="PTHR46609:SF8">
    <property type="entry name" value="YQAJ VIRAL RECOMBINASE DOMAIN-CONTAINING PROTEIN"/>
    <property type="match status" value="1"/>
</dbReference>
<dbReference type="GO" id="GO:0006281">
    <property type="term" value="P:DNA repair"/>
    <property type="evidence" value="ECO:0007669"/>
    <property type="project" value="UniProtKB-ARBA"/>
</dbReference>
<organism evidence="2 3">
    <name type="scientific">Mytilus coruscus</name>
    <name type="common">Sea mussel</name>
    <dbReference type="NCBI Taxonomy" id="42192"/>
    <lineage>
        <taxon>Eukaryota</taxon>
        <taxon>Metazoa</taxon>
        <taxon>Spiralia</taxon>
        <taxon>Lophotrochozoa</taxon>
        <taxon>Mollusca</taxon>
        <taxon>Bivalvia</taxon>
        <taxon>Autobranchia</taxon>
        <taxon>Pteriomorphia</taxon>
        <taxon>Mytilida</taxon>
        <taxon>Mytiloidea</taxon>
        <taxon>Mytilidae</taxon>
        <taxon>Mytilinae</taxon>
        <taxon>Mytilus</taxon>
    </lineage>
</organism>
<gene>
    <name evidence="2" type="ORF">MCOR_53444</name>
</gene>
<evidence type="ECO:0000259" key="1">
    <source>
        <dbReference type="Pfam" id="PF09588"/>
    </source>
</evidence>
<name>A0A6J8ELF6_MYTCO</name>
<protein>
    <recommendedName>
        <fullName evidence="1">YqaJ viral recombinase domain-containing protein</fullName>
    </recommendedName>
</protein>
<sequence>MHNIDVIGGVDPGDLTKECAKDLGTPCVGVIGVVDHEGITTTQELTVDQSKSKHWLSERCKRLTSSNFGRICRTTDRTSFHKLATLFTRYSASYTAAIKHGRQYEPVTIEKYESVKKLETVKCGYLSLIITKNMKYFVVVLVLSLCVAGLHAKKKHMAGFNFDQFCPHSQLRCHFWCRSWGFDRGVCEGPGNTMCWCYWSSGPMPSLKGKSKIANEK</sequence>
<accession>A0A6J8ELF6</accession>
<dbReference type="InterPro" id="IPR011604">
    <property type="entry name" value="PDDEXK-like_dom_sf"/>
</dbReference>
<evidence type="ECO:0000313" key="2">
    <source>
        <dbReference type="EMBL" id="CAC5421308.1"/>
    </source>
</evidence>